<evidence type="ECO:0000313" key="3">
    <source>
        <dbReference type="Proteomes" id="UP000550707"/>
    </source>
</evidence>
<keyword evidence="3" id="KW-1185">Reference proteome</keyword>
<sequence>MQYHFMGDNHTCSASPASSLPDLKSWDLGEDNEWEGERGRERDRNIDVKGTHQVAVTRTTQPGPGTNYNRALCRHRSDWNLVKAEMKPKCLGLQGLLSGNKDETPKTTIQPSAGKMIILDSSHHG</sequence>
<evidence type="ECO:0000256" key="1">
    <source>
        <dbReference type="SAM" id="MobiDB-lite"/>
    </source>
</evidence>
<dbReference type="AlphaFoldDB" id="A0A7J8GLD0"/>
<dbReference type="EMBL" id="JACASF010000009">
    <property type="protein sequence ID" value="KAF6460591.1"/>
    <property type="molecule type" value="Genomic_DNA"/>
</dbReference>
<dbReference type="Proteomes" id="UP000550707">
    <property type="component" value="Unassembled WGS sequence"/>
</dbReference>
<accession>A0A7J8GLD0</accession>
<evidence type="ECO:0000313" key="2">
    <source>
        <dbReference type="EMBL" id="KAF6460591.1"/>
    </source>
</evidence>
<organism evidence="2 3">
    <name type="scientific">Molossus molossus</name>
    <name type="common">Pallas' mastiff bat</name>
    <name type="synonym">Vespertilio molossus</name>
    <dbReference type="NCBI Taxonomy" id="27622"/>
    <lineage>
        <taxon>Eukaryota</taxon>
        <taxon>Metazoa</taxon>
        <taxon>Chordata</taxon>
        <taxon>Craniata</taxon>
        <taxon>Vertebrata</taxon>
        <taxon>Euteleostomi</taxon>
        <taxon>Mammalia</taxon>
        <taxon>Eutheria</taxon>
        <taxon>Laurasiatheria</taxon>
        <taxon>Chiroptera</taxon>
        <taxon>Yangochiroptera</taxon>
        <taxon>Molossidae</taxon>
        <taxon>Molossus</taxon>
    </lineage>
</organism>
<dbReference type="InParanoid" id="A0A7J8GLD0"/>
<feature type="compositionally biased region" description="Basic and acidic residues" evidence="1">
    <location>
        <begin position="35"/>
        <end position="50"/>
    </location>
</feature>
<gene>
    <name evidence="2" type="ORF">HJG59_011501</name>
</gene>
<feature type="region of interest" description="Disordered" evidence="1">
    <location>
        <begin position="1"/>
        <end position="69"/>
    </location>
</feature>
<comment type="caution">
    <text evidence="2">The sequence shown here is derived from an EMBL/GenBank/DDBJ whole genome shotgun (WGS) entry which is preliminary data.</text>
</comment>
<name>A0A7J8GLD0_MOLMO</name>
<reference evidence="2 3" key="1">
    <citation type="journal article" date="2020" name="Nature">
        <title>Six reference-quality genomes reveal evolution of bat adaptations.</title>
        <authorList>
            <person name="Jebb D."/>
            <person name="Huang Z."/>
            <person name="Pippel M."/>
            <person name="Hughes G.M."/>
            <person name="Lavrichenko K."/>
            <person name="Devanna P."/>
            <person name="Winkler S."/>
            <person name="Jermiin L.S."/>
            <person name="Skirmuntt E.C."/>
            <person name="Katzourakis A."/>
            <person name="Burkitt-Gray L."/>
            <person name="Ray D.A."/>
            <person name="Sullivan K.A.M."/>
            <person name="Roscito J.G."/>
            <person name="Kirilenko B.M."/>
            <person name="Davalos L.M."/>
            <person name="Corthals A.P."/>
            <person name="Power M.L."/>
            <person name="Jones G."/>
            <person name="Ransome R.D."/>
            <person name="Dechmann D.K.N."/>
            <person name="Locatelli A.G."/>
            <person name="Puechmaille S.J."/>
            <person name="Fedrigo O."/>
            <person name="Jarvis E.D."/>
            <person name="Hiller M."/>
            <person name="Vernes S.C."/>
            <person name="Myers E.W."/>
            <person name="Teeling E.C."/>
        </authorList>
    </citation>
    <scope>NUCLEOTIDE SEQUENCE [LARGE SCALE GENOMIC DNA]</scope>
    <source>
        <strain evidence="2">MMolMol1</strain>
        <tissue evidence="2">Muscle</tissue>
    </source>
</reference>
<feature type="compositionally biased region" description="Polar residues" evidence="1">
    <location>
        <begin position="54"/>
        <end position="69"/>
    </location>
</feature>
<proteinExistence type="predicted"/>
<protein>
    <submittedName>
        <fullName evidence="2">Uncharacterized protein</fullName>
    </submittedName>
</protein>